<proteinExistence type="inferred from homology"/>
<dbReference type="EC" id="3.1.1.-" evidence="3"/>
<evidence type="ECO:0000256" key="1">
    <source>
        <dbReference type="ARBA" id="ARBA00005964"/>
    </source>
</evidence>
<dbReference type="InterPro" id="IPR002018">
    <property type="entry name" value="CarbesteraseB"/>
</dbReference>
<evidence type="ECO:0000259" key="4">
    <source>
        <dbReference type="Pfam" id="PF00135"/>
    </source>
</evidence>
<dbReference type="EMBL" id="VXIT01000010">
    <property type="protein sequence ID" value="KAA6409712.1"/>
    <property type="molecule type" value="Genomic_DNA"/>
</dbReference>
<dbReference type="AlphaFoldDB" id="A0A5M8PLD3"/>
<keyword evidence="2 3" id="KW-0378">Hydrolase</keyword>
<dbReference type="Gene3D" id="3.40.50.1820">
    <property type="entry name" value="alpha/beta hydrolase"/>
    <property type="match status" value="1"/>
</dbReference>
<dbReference type="Proteomes" id="UP000324767">
    <property type="component" value="Unassembled WGS sequence"/>
</dbReference>
<feature type="domain" description="Carboxylesterase type B" evidence="4">
    <location>
        <begin position="70"/>
        <end position="540"/>
    </location>
</feature>
<protein>
    <recommendedName>
        <fullName evidence="3">Carboxylic ester hydrolase</fullName>
        <ecNumber evidence="3">3.1.1.-</ecNumber>
    </recommendedName>
</protein>
<dbReference type="PROSITE" id="PS00122">
    <property type="entry name" value="CARBOXYLESTERASE_B_1"/>
    <property type="match status" value="1"/>
</dbReference>
<evidence type="ECO:0000313" key="5">
    <source>
        <dbReference type="EMBL" id="KAA6409712.1"/>
    </source>
</evidence>
<dbReference type="PANTHER" id="PTHR43142">
    <property type="entry name" value="CARBOXYLIC ESTER HYDROLASE"/>
    <property type="match status" value="1"/>
</dbReference>
<reference evidence="5 6" key="1">
    <citation type="submission" date="2019-09" db="EMBL/GenBank/DDBJ databases">
        <title>The hologenome of the rock-dwelling lichen Lasallia pustulata.</title>
        <authorList>
            <person name="Greshake Tzovaras B."/>
            <person name="Segers F."/>
            <person name="Bicker A."/>
            <person name="Dal Grande F."/>
            <person name="Otte J."/>
            <person name="Hankeln T."/>
            <person name="Schmitt I."/>
            <person name="Ebersberger I."/>
        </authorList>
    </citation>
    <scope>NUCLEOTIDE SEQUENCE [LARGE SCALE GENOMIC DNA]</scope>
    <source>
        <strain evidence="5">A1-1</strain>
    </source>
</reference>
<dbReference type="GO" id="GO:0016787">
    <property type="term" value="F:hydrolase activity"/>
    <property type="evidence" value="ECO:0007669"/>
    <property type="project" value="UniProtKB-KW"/>
</dbReference>
<comment type="caution">
    <text evidence="5">The sequence shown here is derived from an EMBL/GenBank/DDBJ whole genome shotgun (WGS) entry which is preliminary data.</text>
</comment>
<evidence type="ECO:0000313" key="6">
    <source>
        <dbReference type="Proteomes" id="UP000324767"/>
    </source>
</evidence>
<evidence type="ECO:0000256" key="2">
    <source>
        <dbReference type="ARBA" id="ARBA00022801"/>
    </source>
</evidence>
<dbReference type="InterPro" id="IPR029058">
    <property type="entry name" value="AB_hydrolase_fold"/>
</dbReference>
<gene>
    <name evidence="5" type="ORF">FRX48_06324</name>
</gene>
<organism evidence="5 6">
    <name type="scientific">Lasallia pustulata</name>
    <dbReference type="NCBI Taxonomy" id="136370"/>
    <lineage>
        <taxon>Eukaryota</taxon>
        <taxon>Fungi</taxon>
        <taxon>Dikarya</taxon>
        <taxon>Ascomycota</taxon>
        <taxon>Pezizomycotina</taxon>
        <taxon>Lecanoromycetes</taxon>
        <taxon>OSLEUM clade</taxon>
        <taxon>Umbilicariomycetidae</taxon>
        <taxon>Umbilicariales</taxon>
        <taxon>Umbilicariaceae</taxon>
        <taxon>Lasallia</taxon>
    </lineage>
</organism>
<sequence>MSLASPCSTDDCLPPITDALSASIKPTWTSNPCPRCVVSSPHPSPLNEESVMCIADPVTGPVTLNLNGKGCLNGVAIFDKPNGVIKCYRYGGVPYALSPIGEQRWKRPRRLPEGYSYGSVGKPGDFTGLSAVCPQKGQSAGKRRSNRGQVSEDCLQSNIWIPAGKPPEKGWPVWVYLHGGFLQVGSANKENPSNLFANTDVKCIIVMPAYRLNVFGFLASVELLQEAAEDEGTVGNLGFWDQRLALEWTFENINAFGGDASNITLGGMSAGAYAVIHQLAYELRLPDGRSLISRVVLWSNSPGVQPKKLPEVQKQFDELVATLDIPQELPAKDKLARLRALSSSQLVTAIGKMKQNSFRAITDGHFVRRSLFREIADGRFADVMLKRGIKVMIGDLPDEANVYKKIKPPSSYQSLVDRLSVEYPRSTSKALARLYCPRKAPLVGGNWQDTFGRIYTDIQVYVTARGFISALAKTLPLENIYRYRINHRLQCVDGIYPREMGVTHASDITIWFYGNGAEVTASEQSLLKEYLKPFGEFLRGEQVPWGTQSIEETRTITSDQRIEITVDEDWERGRRVWDALQSFIASKL</sequence>
<dbReference type="InterPro" id="IPR019826">
    <property type="entry name" value="Carboxylesterase_B_AS"/>
</dbReference>
<name>A0A5M8PLD3_9LECA</name>
<dbReference type="Pfam" id="PF00135">
    <property type="entry name" value="COesterase"/>
    <property type="match status" value="1"/>
</dbReference>
<dbReference type="SUPFAM" id="SSF53474">
    <property type="entry name" value="alpha/beta-Hydrolases"/>
    <property type="match status" value="1"/>
</dbReference>
<accession>A0A5M8PLD3</accession>
<dbReference type="OrthoDB" id="6846267at2759"/>
<evidence type="ECO:0000256" key="3">
    <source>
        <dbReference type="RuleBase" id="RU361235"/>
    </source>
</evidence>
<comment type="similarity">
    <text evidence="1 3">Belongs to the type-B carboxylesterase/lipase family.</text>
</comment>
<dbReference type="PANTHER" id="PTHR43142:SF4">
    <property type="entry name" value="CARBOXYLIC ESTER HYDROLASE"/>
    <property type="match status" value="1"/>
</dbReference>